<organism evidence="1 2">
    <name type="scientific">Agrobacterium phage Atu_ph07</name>
    <dbReference type="NCBI Taxonomy" id="2024264"/>
    <lineage>
        <taxon>Viruses</taxon>
        <taxon>Duplodnaviria</taxon>
        <taxon>Heunggongvirae</taxon>
        <taxon>Uroviricota</taxon>
        <taxon>Caudoviricetes</taxon>
        <taxon>Polybotosvirus</taxon>
        <taxon>Polybotosvirus Atuph07</taxon>
    </lineage>
</organism>
<accession>A0A2L0V0H1</accession>
<dbReference type="GeneID" id="40088532"/>
<proteinExistence type="predicted"/>
<dbReference type="EMBL" id="MF403008">
    <property type="protein sequence ID" value="AUZ95288.1"/>
    <property type="molecule type" value="Genomic_DNA"/>
</dbReference>
<keyword evidence="2" id="KW-1185">Reference proteome</keyword>
<evidence type="ECO:0000313" key="1">
    <source>
        <dbReference type="EMBL" id="AUZ95288.1"/>
    </source>
</evidence>
<dbReference type="Proteomes" id="UP000223025">
    <property type="component" value="Segment"/>
</dbReference>
<name>A0A2L0V0H1_9CAUD</name>
<protein>
    <submittedName>
        <fullName evidence="1">Uncharacterized protein</fullName>
    </submittedName>
</protein>
<dbReference type="RefSeq" id="YP_009612194.1">
    <property type="nucleotide sequence ID" value="NC_042013.1"/>
</dbReference>
<reference evidence="1 2" key="1">
    <citation type="submission" date="2017-06" db="EMBL/GenBank/DDBJ databases">
        <authorList>
            <person name="Kim H.J."/>
            <person name="Triplett B.A."/>
        </authorList>
    </citation>
    <scope>NUCLEOTIDE SEQUENCE [LARGE SCALE GENOMIC DNA]</scope>
</reference>
<dbReference type="KEGG" id="vg:40088532"/>
<evidence type="ECO:0000313" key="2">
    <source>
        <dbReference type="Proteomes" id="UP000223025"/>
    </source>
</evidence>
<sequence>MFIISYGIYAGISGDEILSNEIRNLIIKVGILGTVSYIGIRSRINKMEMNKS</sequence>